<accession>A0AAN7JMR3</accession>
<dbReference type="Gene3D" id="3.40.50.2000">
    <property type="entry name" value="Glycogen Phosphorylase B"/>
    <property type="match status" value="2"/>
</dbReference>
<evidence type="ECO:0000313" key="4">
    <source>
        <dbReference type="EMBL" id="KAK4750186.1"/>
    </source>
</evidence>
<comment type="similarity">
    <text evidence="1">Belongs to the UDP-glycosyltransferase family.</text>
</comment>
<evidence type="ECO:0000256" key="1">
    <source>
        <dbReference type="ARBA" id="ARBA00009995"/>
    </source>
</evidence>
<dbReference type="FunFam" id="3.40.50.2000:FF:000040">
    <property type="entry name" value="UDP-glycosyltransferase 76C1"/>
    <property type="match status" value="1"/>
</dbReference>
<evidence type="ECO:0000256" key="2">
    <source>
        <dbReference type="ARBA" id="ARBA00022676"/>
    </source>
</evidence>
<comment type="caution">
    <text evidence="4">The sequence shown here is derived from an EMBL/GenBank/DDBJ whole genome shotgun (WGS) entry which is preliminary data.</text>
</comment>
<gene>
    <name evidence="4" type="ORF">SAY87_027635</name>
</gene>
<dbReference type="PANTHER" id="PTHR11926:SF1374">
    <property type="entry name" value="UDP-GLYCOSYLTRANSFERASE 76F1-RELATED"/>
    <property type="match status" value="1"/>
</dbReference>
<dbReference type="FunFam" id="3.40.50.2000:FF:000120">
    <property type="entry name" value="UDP-glycosyltransferase 76C1"/>
    <property type="match status" value="1"/>
</dbReference>
<dbReference type="CDD" id="cd03784">
    <property type="entry name" value="GT1_Gtf-like"/>
    <property type="match status" value="1"/>
</dbReference>
<keyword evidence="5" id="KW-1185">Reference proteome</keyword>
<dbReference type="InterPro" id="IPR002213">
    <property type="entry name" value="UDP_glucos_trans"/>
</dbReference>
<keyword evidence="2" id="KW-0328">Glycosyltransferase</keyword>
<dbReference type="GO" id="GO:0080043">
    <property type="term" value="F:quercetin 3-O-glucosyltransferase activity"/>
    <property type="evidence" value="ECO:0007669"/>
    <property type="project" value="TreeGrafter"/>
</dbReference>
<dbReference type="EMBL" id="JAXIOK010000018">
    <property type="protein sequence ID" value="KAK4750186.1"/>
    <property type="molecule type" value="Genomic_DNA"/>
</dbReference>
<dbReference type="Proteomes" id="UP001345219">
    <property type="component" value="Chromosome 21"/>
</dbReference>
<sequence length="467" mass="51777">MEQHQRKGRRVVLFPVPLKGHINPMLHLGQILHSNGFSVVVIHTNFNSPDASSYRHFTFHRISDGLDDQDHPATTSNVLSLFPYLNASCLEPFEACLREVVSDAAGEPVACLVVDAHFHFTQGVSKRLRIPRIVLRTGGACSFHLFTALPLLKGKGYLQVQDPKLEDPIVEFPPLKVKDLPAISSSDSDKDKLLQLVISMVSTAKNSAGLILNTFEGLEQPSLDELRRELPVPIFSIGPFHKLCRPANSRSSVAHNKAACISWLDKHNPRSVIYVSFGSIAETKESEFEEIACCLRNSGRPFLWVARPDSDVRTAARISSGLAGDECIVKWAPQLEVLSHPSVGAFWTHCGWNSTMEGISEGVPMICTPCFAEQMVNSRFICDVWRVGVELEMGRNGLERGRIERAIRRLFQEKEGEEIRNRMNDLKEKASLCLKQGEGSSFNAIDGLARHIMLLESVTFGNGGISA</sequence>
<proteinExistence type="inferred from homology"/>
<dbReference type="AlphaFoldDB" id="A0AAN7JMR3"/>
<protein>
    <submittedName>
        <fullName evidence="4">Uncharacterized protein</fullName>
    </submittedName>
</protein>
<organism evidence="4 5">
    <name type="scientific">Trapa incisa</name>
    <dbReference type="NCBI Taxonomy" id="236973"/>
    <lineage>
        <taxon>Eukaryota</taxon>
        <taxon>Viridiplantae</taxon>
        <taxon>Streptophyta</taxon>
        <taxon>Embryophyta</taxon>
        <taxon>Tracheophyta</taxon>
        <taxon>Spermatophyta</taxon>
        <taxon>Magnoliopsida</taxon>
        <taxon>eudicotyledons</taxon>
        <taxon>Gunneridae</taxon>
        <taxon>Pentapetalae</taxon>
        <taxon>rosids</taxon>
        <taxon>malvids</taxon>
        <taxon>Myrtales</taxon>
        <taxon>Lythraceae</taxon>
        <taxon>Trapa</taxon>
    </lineage>
</organism>
<dbReference type="PANTHER" id="PTHR11926">
    <property type="entry name" value="GLUCOSYL/GLUCURONOSYL TRANSFERASES"/>
    <property type="match status" value="1"/>
</dbReference>
<name>A0AAN7JMR3_9MYRT</name>
<evidence type="ECO:0000256" key="3">
    <source>
        <dbReference type="ARBA" id="ARBA00022679"/>
    </source>
</evidence>
<keyword evidence="3" id="KW-0808">Transferase</keyword>
<dbReference type="GO" id="GO:0080044">
    <property type="term" value="F:quercetin 7-O-glucosyltransferase activity"/>
    <property type="evidence" value="ECO:0007669"/>
    <property type="project" value="TreeGrafter"/>
</dbReference>
<dbReference type="Pfam" id="PF00201">
    <property type="entry name" value="UDPGT"/>
    <property type="match status" value="1"/>
</dbReference>
<dbReference type="SUPFAM" id="SSF53756">
    <property type="entry name" value="UDP-Glycosyltransferase/glycogen phosphorylase"/>
    <property type="match status" value="1"/>
</dbReference>
<evidence type="ECO:0000313" key="5">
    <source>
        <dbReference type="Proteomes" id="UP001345219"/>
    </source>
</evidence>
<reference evidence="4 5" key="1">
    <citation type="journal article" date="2023" name="Hortic Res">
        <title>Pangenome of water caltrop reveals structural variations and asymmetric subgenome divergence after allopolyploidization.</title>
        <authorList>
            <person name="Zhang X."/>
            <person name="Chen Y."/>
            <person name="Wang L."/>
            <person name="Yuan Y."/>
            <person name="Fang M."/>
            <person name="Shi L."/>
            <person name="Lu R."/>
            <person name="Comes H.P."/>
            <person name="Ma Y."/>
            <person name="Chen Y."/>
            <person name="Huang G."/>
            <person name="Zhou Y."/>
            <person name="Zheng Z."/>
            <person name="Qiu Y."/>
        </authorList>
    </citation>
    <scope>NUCLEOTIDE SEQUENCE [LARGE SCALE GENOMIC DNA]</scope>
    <source>
        <tissue evidence="4">Roots</tissue>
    </source>
</reference>